<evidence type="ECO:0000256" key="9">
    <source>
        <dbReference type="SAM" id="Phobius"/>
    </source>
</evidence>
<evidence type="ECO:0000256" key="4">
    <source>
        <dbReference type="ARBA" id="ARBA00023002"/>
    </source>
</evidence>
<comment type="similarity">
    <text evidence="1 8">Belongs to the cytochrome P450 family.</text>
</comment>
<name>A0A9N8HMA2_9STRA</name>
<keyword evidence="6 8" id="KW-0503">Monooxygenase</keyword>
<dbReference type="CDD" id="cd00302">
    <property type="entry name" value="cytochrome_P450"/>
    <property type="match status" value="1"/>
</dbReference>
<evidence type="ECO:0000256" key="6">
    <source>
        <dbReference type="ARBA" id="ARBA00023033"/>
    </source>
</evidence>
<keyword evidence="2 7" id="KW-0349">Heme</keyword>
<dbReference type="OrthoDB" id="47031at2759"/>
<comment type="caution">
    <text evidence="10">The sequence shown here is derived from an EMBL/GenBank/DDBJ whole genome shotgun (WGS) entry which is preliminary data.</text>
</comment>
<feature type="binding site" description="axial binding residue" evidence="7">
    <location>
        <position position="476"/>
    </location>
    <ligand>
        <name>heme</name>
        <dbReference type="ChEBI" id="CHEBI:30413"/>
    </ligand>
    <ligandPart>
        <name>Fe</name>
        <dbReference type="ChEBI" id="CHEBI:18248"/>
    </ligandPart>
</feature>
<keyword evidence="9" id="KW-0472">Membrane</keyword>
<evidence type="ECO:0000313" key="10">
    <source>
        <dbReference type="EMBL" id="CAB9517780.1"/>
    </source>
</evidence>
<dbReference type="PANTHER" id="PTHR24291:SF50">
    <property type="entry name" value="BIFUNCTIONAL ALBAFLAVENONE MONOOXYGENASE_TERPENE SYNTHASE"/>
    <property type="match status" value="1"/>
</dbReference>
<dbReference type="GO" id="GO:0004497">
    <property type="term" value="F:monooxygenase activity"/>
    <property type="evidence" value="ECO:0007669"/>
    <property type="project" value="UniProtKB-KW"/>
</dbReference>
<keyword evidence="3 7" id="KW-0479">Metal-binding</keyword>
<evidence type="ECO:0000313" key="11">
    <source>
        <dbReference type="Proteomes" id="UP001153069"/>
    </source>
</evidence>
<dbReference type="InterPro" id="IPR001128">
    <property type="entry name" value="Cyt_P450"/>
</dbReference>
<evidence type="ECO:0000256" key="1">
    <source>
        <dbReference type="ARBA" id="ARBA00010617"/>
    </source>
</evidence>
<reference evidence="10" key="1">
    <citation type="submission" date="2020-06" db="EMBL/GenBank/DDBJ databases">
        <authorList>
            <consortium name="Plant Systems Biology data submission"/>
        </authorList>
    </citation>
    <scope>NUCLEOTIDE SEQUENCE</scope>
    <source>
        <strain evidence="10">D6</strain>
    </source>
</reference>
<evidence type="ECO:0000256" key="3">
    <source>
        <dbReference type="ARBA" id="ARBA00022723"/>
    </source>
</evidence>
<dbReference type="GO" id="GO:0020037">
    <property type="term" value="F:heme binding"/>
    <property type="evidence" value="ECO:0007669"/>
    <property type="project" value="InterPro"/>
</dbReference>
<dbReference type="Pfam" id="PF00067">
    <property type="entry name" value="p450"/>
    <property type="match status" value="1"/>
</dbReference>
<dbReference type="InterPro" id="IPR017972">
    <property type="entry name" value="Cyt_P450_CS"/>
</dbReference>
<keyword evidence="9" id="KW-0812">Transmembrane</keyword>
<dbReference type="PRINTS" id="PR00463">
    <property type="entry name" value="EP450I"/>
</dbReference>
<dbReference type="GO" id="GO:0005506">
    <property type="term" value="F:iron ion binding"/>
    <property type="evidence" value="ECO:0007669"/>
    <property type="project" value="InterPro"/>
</dbReference>
<evidence type="ECO:0000256" key="2">
    <source>
        <dbReference type="ARBA" id="ARBA00022617"/>
    </source>
</evidence>
<evidence type="ECO:0000256" key="7">
    <source>
        <dbReference type="PIRSR" id="PIRSR602401-1"/>
    </source>
</evidence>
<keyword evidence="11" id="KW-1185">Reference proteome</keyword>
<dbReference type="EMBL" id="CAICTM010000879">
    <property type="protein sequence ID" value="CAB9517780.1"/>
    <property type="molecule type" value="Genomic_DNA"/>
</dbReference>
<dbReference type="SUPFAM" id="SSF48264">
    <property type="entry name" value="Cytochrome P450"/>
    <property type="match status" value="1"/>
</dbReference>
<comment type="cofactor">
    <cofactor evidence="7">
        <name>heme</name>
        <dbReference type="ChEBI" id="CHEBI:30413"/>
    </cofactor>
</comment>
<dbReference type="Proteomes" id="UP001153069">
    <property type="component" value="Unassembled WGS sequence"/>
</dbReference>
<accession>A0A9N8HMA2</accession>
<evidence type="ECO:0000256" key="5">
    <source>
        <dbReference type="ARBA" id="ARBA00023004"/>
    </source>
</evidence>
<sequence>MLFEDIDWYSCQAVFGVAVSLFASLIATSYVIQQLSAKKKPWKTVPGWLPLIGNFHQMDGGSRPAMIQTLEKWANQYGTETGCFECDLLGRRMLVVCREDRAKEILSQRPFKVTRSADVQEAVNSVGATGVFAAEGDQWRQEKKLVSSTLNKIHMQDYVPTLMDSALTLVKKWEAQVKESPDGVVFVKQDLGHAPADTVGKVFLGKDLNFLHHPESDVAELVTQGFKAIERRFFCPINYWRIPIIGQDLDGYGKYLRRGMAIISQVIKDFEAERVANSKTQSKMFLSKLYDAMEQEKSKLDHERIIGNVVTAFAAGVDTTSLTLLAALYILATNKEMQAELRDHIMTFDLEAAKLEDYYSKAPLLKSFLHEVHRYHCTPIMGFQPTQDIPFCGTTLPKGSRILLFFRQVMVQKDSPAEGVPSGPDDAPPNVFSPRRYLVPVNEDSPANSKEQQWQCVDPLTKGLSFLSFGHGVRSCPGRSYTEIFSYAFLVKMLQTFEFELAPDHPPVKIVADTLMAPDRDIQLKLTPLASNKS</sequence>
<dbReference type="InterPro" id="IPR002401">
    <property type="entry name" value="Cyt_P450_E_grp-I"/>
</dbReference>
<dbReference type="PANTHER" id="PTHR24291">
    <property type="entry name" value="CYTOCHROME P450 FAMILY 4"/>
    <property type="match status" value="1"/>
</dbReference>
<keyword evidence="5 7" id="KW-0408">Iron</keyword>
<feature type="transmembrane region" description="Helical" evidence="9">
    <location>
        <begin position="12"/>
        <end position="32"/>
    </location>
</feature>
<evidence type="ECO:0000256" key="8">
    <source>
        <dbReference type="RuleBase" id="RU000461"/>
    </source>
</evidence>
<organism evidence="10 11">
    <name type="scientific">Seminavis robusta</name>
    <dbReference type="NCBI Taxonomy" id="568900"/>
    <lineage>
        <taxon>Eukaryota</taxon>
        <taxon>Sar</taxon>
        <taxon>Stramenopiles</taxon>
        <taxon>Ochrophyta</taxon>
        <taxon>Bacillariophyta</taxon>
        <taxon>Bacillariophyceae</taxon>
        <taxon>Bacillariophycidae</taxon>
        <taxon>Naviculales</taxon>
        <taxon>Naviculaceae</taxon>
        <taxon>Seminavis</taxon>
    </lineage>
</organism>
<keyword evidence="4 8" id="KW-0560">Oxidoreductase</keyword>
<dbReference type="PROSITE" id="PS00086">
    <property type="entry name" value="CYTOCHROME_P450"/>
    <property type="match status" value="1"/>
</dbReference>
<dbReference type="InterPro" id="IPR036396">
    <property type="entry name" value="Cyt_P450_sf"/>
</dbReference>
<dbReference type="Gene3D" id="1.10.630.10">
    <property type="entry name" value="Cytochrome P450"/>
    <property type="match status" value="1"/>
</dbReference>
<dbReference type="InterPro" id="IPR050196">
    <property type="entry name" value="Cytochrome_P450_Monoox"/>
</dbReference>
<proteinExistence type="inferred from homology"/>
<dbReference type="GO" id="GO:0016705">
    <property type="term" value="F:oxidoreductase activity, acting on paired donors, with incorporation or reduction of molecular oxygen"/>
    <property type="evidence" value="ECO:0007669"/>
    <property type="project" value="InterPro"/>
</dbReference>
<protein>
    <submittedName>
        <fullName evidence="10">Hydroxyvitamin D-1 alpha hydroxylase, mitochondrial</fullName>
    </submittedName>
</protein>
<gene>
    <name evidence="10" type="ORF">SEMRO_880_G215040.1</name>
</gene>
<dbReference type="AlphaFoldDB" id="A0A9N8HMA2"/>
<keyword evidence="9" id="KW-1133">Transmembrane helix</keyword>